<protein>
    <submittedName>
        <fullName evidence="8">ECF RNA polymerase sigma-E factor</fullName>
    </submittedName>
</protein>
<evidence type="ECO:0000313" key="8">
    <source>
        <dbReference type="EMBL" id="PRP95190.1"/>
    </source>
</evidence>
<name>A0A2S9XR27_9BACT</name>
<comment type="caution">
    <text evidence="8">The sequence shown here is derived from an EMBL/GenBank/DDBJ whole genome shotgun (WGS) entry which is preliminary data.</text>
</comment>
<keyword evidence="5" id="KW-0804">Transcription</keyword>
<dbReference type="GO" id="GO:0016987">
    <property type="term" value="F:sigma factor activity"/>
    <property type="evidence" value="ECO:0007669"/>
    <property type="project" value="UniProtKB-KW"/>
</dbReference>
<dbReference type="PANTHER" id="PTHR43133">
    <property type="entry name" value="RNA POLYMERASE ECF-TYPE SIGMA FACTO"/>
    <property type="match status" value="1"/>
</dbReference>
<evidence type="ECO:0000259" key="7">
    <source>
        <dbReference type="Pfam" id="PF08281"/>
    </source>
</evidence>
<dbReference type="InterPro" id="IPR013324">
    <property type="entry name" value="RNA_pol_sigma_r3/r4-like"/>
</dbReference>
<evidence type="ECO:0000256" key="1">
    <source>
        <dbReference type="ARBA" id="ARBA00010641"/>
    </source>
</evidence>
<keyword evidence="3" id="KW-0731">Sigma factor</keyword>
<evidence type="ECO:0000313" key="9">
    <source>
        <dbReference type="Proteomes" id="UP000238823"/>
    </source>
</evidence>
<dbReference type="AlphaFoldDB" id="A0A2S9XR27"/>
<keyword evidence="2" id="KW-0805">Transcription regulation</keyword>
<dbReference type="PANTHER" id="PTHR43133:SF8">
    <property type="entry name" value="RNA POLYMERASE SIGMA FACTOR HI_1459-RELATED"/>
    <property type="match status" value="1"/>
</dbReference>
<comment type="similarity">
    <text evidence="1">Belongs to the sigma-70 factor family. ECF subfamily.</text>
</comment>
<dbReference type="Gene3D" id="1.10.1740.10">
    <property type="match status" value="1"/>
</dbReference>
<sequence>MRSDDDLLDAWRAGDQRAGKQLFTRHYAAIDRFFRNKVGDDCSDLAQKTFLGCLEAVDRYQNEHKFRSWLFAIAYRQLCKHYRERASERARLDFGTVTAHNLDPSPSLVIAQSQEQRLLLEALRQIPVDMQVALELHYWEQMSDAEIARTLELPLGTIKSRIRRGRILLNEQLTALSSSPEQLRSTLANLDDWAAQLRDAALRGLAAKSGGEGMV</sequence>
<dbReference type="InterPro" id="IPR014284">
    <property type="entry name" value="RNA_pol_sigma-70_dom"/>
</dbReference>
<dbReference type="SUPFAM" id="SSF88659">
    <property type="entry name" value="Sigma3 and sigma4 domains of RNA polymerase sigma factors"/>
    <property type="match status" value="1"/>
</dbReference>
<accession>A0A2S9XR27</accession>
<evidence type="ECO:0000256" key="5">
    <source>
        <dbReference type="ARBA" id="ARBA00023163"/>
    </source>
</evidence>
<dbReference type="InterPro" id="IPR039425">
    <property type="entry name" value="RNA_pol_sigma-70-like"/>
</dbReference>
<evidence type="ECO:0000256" key="2">
    <source>
        <dbReference type="ARBA" id="ARBA00023015"/>
    </source>
</evidence>
<dbReference type="NCBIfam" id="TIGR02937">
    <property type="entry name" value="sigma70-ECF"/>
    <property type="match status" value="1"/>
</dbReference>
<dbReference type="GO" id="GO:0003677">
    <property type="term" value="F:DNA binding"/>
    <property type="evidence" value="ECO:0007669"/>
    <property type="project" value="UniProtKB-KW"/>
</dbReference>
<reference evidence="8 9" key="1">
    <citation type="submission" date="2018-03" db="EMBL/GenBank/DDBJ databases">
        <title>Draft Genome Sequences of the Obligatory Marine Myxobacteria Enhygromyxa salina SWB007.</title>
        <authorList>
            <person name="Poehlein A."/>
            <person name="Moghaddam J.A."/>
            <person name="Harms H."/>
            <person name="Alanjari M."/>
            <person name="Koenig G.M."/>
            <person name="Daniel R."/>
            <person name="Schaeberle T.F."/>
        </authorList>
    </citation>
    <scope>NUCLEOTIDE SEQUENCE [LARGE SCALE GENOMIC DNA]</scope>
    <source>
        <strain evidence="8 9">SWB007</strain>
    </source>
</reference>
<dbReference type="RefSeq" id="WP_106094271.1">
    <property type="nucleotide sequence ID" value="NZ_PVNL01000138.1"/>
</dbReference>
<evidence type="ECO:0000256" key="3">
    <source>
        <dbReference type="ARBA" id="ARBA00023082"/>
    </source>
</evidence>
<proteinExistence type="inferred from homology"/>
<dbReference type="EMBL" id="PVNL01000138">
    <property type="protein sequence ID" value="PRP95190.1"/>
    <property type="molecule type" value="Genomic_DNA"/>
</dbReference>
<dbReference type="InterPro" id="IPR013325">
    <property type="entry name" value="RNA_pol_sigma_r2"/>
</dbReference>
<dbReference type="InterPro" id="IPR036388">
    <property type="entry name" value="WH-like_DNA-bd_sf"/>
</dbReference>
<feature type="domain" description="RNA polymerase sigma factor 70 region 4 type 2" evidence="7">
    <location>
        <begin position="117"/>
        <end position="166"/>
    </location>
</feature>
<dbReference type="GO" id="GO:0006352">
    <property type="term" value="P:DNA-templated transcription initiation"/>
    <property type="evidence" value="ECO:0007669"/>
    <property type="project" value="InterPro"/>
</dbReference>
<dbReference type="Pfam" id="PF04542">
    <property type="entry name" value="Sigma70_r2"/>
    <property type="match status" value="1"/>
</dbReference>
<dbReference type="Pfam" id="PF08281">
    <property type="entry name" value="Sigma70_r4_2"/>
    <property type="match status" value="1"/>
</dbReference>
<organism evidence="8 9">
    <name type="scientific">Enhygromyxa salina</name>
    <dbReference type="NCBI Taxonomy" id="215803"/>
    <lineage>
        <taxon>Bacteria</taxon>
        <taxon>Pseudomonadati</taxon>
        <taxon>Myxococcota</taxon>
        <taxon>Polyangia</taxon>
        <taxon>Nannocystales</taxon>
        <taxon>Nannocystaceae</taxon>
        <taxon>Enhygromyxa</taxon>
    </lineage>
</organism>
<keyword evidence="4" id="KW-0238">DNA-binding</keyword>
<dbReference type="OrthoDB" id="5507391at2"/>
<dbReference type="InterPro" id="IPR007627">
    <property type="entry name" value="RNA_pol_sigma70_r2"/>
</dbReference>
<dbReference type="Gene3D" id="1.10.10.10">
    <property type="entry name" value="Winged helix-like DNA-binding domain superfamily/Winged helix DNA-binding domain"/>
    <property type="match status" value="1"/>
</dbReference>
<dbReference type="SUPFAM" id="SSF88946">
    <property type="entry name" value="Sigma2 domain of RNA polymerase sigma factors"/>
    <property type="match status" value="1"/>
</dbReference>
<dbReference type="InterPro" id="IPR013249">
    <property type="entry name" value="RNA_pol_sigma70_r4_t2"/>
</dbReference>
<feature type="domain" description="RNA polymerase sigma-70 region 2" evidence="6">
    <location>
        <begin position="22"/>
        <end position="86"/>
    </location>
</feature>
<evidence type="ECO:0000256" key="4">
    <source>
        <dbReference type="ARBA" id="ARBA00023125"/>
    </source>
</evidence>
<gene>
    <name evidence="8" type="primary">rpoE_21</name>
    <name evidence="8" type="ORF">ENSA7_75040</name>
</gene>
<dbReference type="Proteomes" id="UP000238823">
    <property type="component" value="Unassembled WGS sequence"/>
</dbReference>
<evidence type="ECO:0000259" key="6">
    <source>
        <dbReference type="Pfam" id="PF04542"/>
    </source>
</evidence>